<name>A0AAX4HA83_9ASCO</name>
<dbReference type="PANTHER" id="PTHR11081">
    <property type="entry name" value="FLAP ENDONUCLEASE FAMILY MEMBER"/>
    <property type="match status" value="1"/>
</dbReference>
<dbReference type="InterPro" id="IPR006084">
    <property type="entry name" value="XPG/Rad2"/>
</dbReference>
<evidence type="ECO:0000259" key="5">
    <source>
        <dbReference type="Pfam" id="PF12246"/>
    </source>
</evidence>
<dbReference type="Pfam" id="PF00752">
    <property type="entry name" value="XPG_N"/>
    <property type="match status" value="1"/>
</dbReference>
<feature type="domain" description="Post-transcriptional regulator MKT1 N-terminal" evidence="6">
    <location>
        <begin position="356"/>
        <end position="446"/>
    </location>
</feature>
<organism evidence="7 8">
    <name type="scientific">Australozyma saopauloensis</name>
    <dbReference type="NCBI Taxonomy" id="291208"/>
    <lineage>
        <taxon>Eukaryota</taxon>
        <taxon>Fungi</taxon>
        <taxon>Dikarya</taxon>
        <taxon>Ascomycota</taxon>
        <taxon>Saccharomycotina</taxon>
        <taxon>Pichiomycetes</taxon>
        <taxon>Metschnikowiaceae</taxon>
        <taxon>Australozyma</taxon>
    </lineage>
</organism>
<dbReference type="Proteomes" id="UP001338582">
    <property type="component" value="Chromosome 3"/>
</dbReference>
<dbReference type="AlphaFoldDB" id="A0AAX4HA83"/>
<dbReference type="InterPro" id="IPR006086">
    <property type="entry name" value="XPG-I_dom"/>
</dbReference>
<dbReference type="InterPro" id="IPR022039">
    <property type="entry name" value="MKT1_C"/>
</dbReference>
<protein>
    <recommendedName>
        <fullName evidence="9">XPG N-terminal domain-containing protein</fullName>
    </recommendedName>
</protein>
<accession>A0AAX4HA83</accession>
<feature type="domain" description="XPG N-terminal" evidence="3">
    <location>
        <begin position="1"/>
        <end position="93"/>
    </location>
</feature>
<evidence type="ECO:0000256" key="1">
    <source>
        <dbReference type="ARBA" id="ARBA00022845"/>
    </source>
</evidence>
<dbReference type="PANTHER" id="PTHR11081:SF32">
    <property type="entry name" value="POST-TRANSCRIPTIONAL REGULATOR MKT1"/>
    <property type="match status" value="1"/>
</dbReference>
<keyword evidence="1" id="KW-0810">Translation regulation</keyword>
<evidence type="ECO:0000313" key="8">
    <source>
        <dbReference type="Proteomes" id="UP001338582"/>
    </source>
</evidence>
<dbReference type="KEGG" id="asau:88173853"/>
<dbReference type="Pfam" id="PF12247">
    <property type="entry name" value="MKT1_N"/>
    <property type="match status" value="1"/>
</dbReference>
<dbReference type="GeneID" id="88173853"/>
<dbReference type="RefSeq" id="XP_062877854.1">
    <property type="nucleotide sequence ID" value="XM_063021784.1"/>
</dbReference>
<gene>
    <name evidence="7" type="ORF">PUMCH_002789</name>
</gene>
<dbReference type="InterPro" id="IPR029060">
    <property type="entry name" value="PIN-like_dom_sf"/>
</dbReference>
<feature type="domain" description="Post-transcriptional regulator MKT1 C-terminal" evidence="5">
    <location>
        <begin position="513"/>
        <end position="785"/>
    </location>
</feature>
<dbReference type="Gene3D" id="3.40.50.1010">
    <property type="entry name" value="5'-nuclease"/>
    <property type="match status" value="1"/>
</dbReference>
<dbReference type="Pfam" id="PF12246">
    <property type="entry name" value="MKT1_C"/>
    <property type="match status" value="1"/>
</dbReference>
<dbReference type="EMBL" id="CP138896">
    <property type="protein sequence ID" value="WPK25472.1"/>
    <property type="molecule type" value="Genomic_DNA"/>
</dbReference>
<evidence type="ECO:0000313" key="7">
    <source>
        <dbReference type="EMBL" id="WPK25472.1"/>
    </source>
</evidence>
<dbReference type="SUPFAM" id="SSF88723">
    <property type="entry name" value="PIN domain-like"/>
    <property type="match status" value="1"/>
</dbReference>
<sequence>MPITSLEPYINENRLLSHTTLEALRNSIIGIDVLHYLNRIYLSKKEPLFLGAGNLFEALKECIIHDIELFSTYSILPVFVFQGLRIDNSSRQYNAKTLTQTEQQVESAWSKLDGKNSFSNPRPSSSFYVSFHRSNDDSIYRAVVSDLIKLFLERNINFFLSPYDASFQLSYFQECGLVDIIYGSSDLLLTKASSFIFGIDFLNQEVKIVEKKRLLADMNLTERQLIDLSIIIGCSIQPNTFPHLPQANSVMHQPSATLRAALDLVHQYFAFTGSRQTTLLDYINSLHDSYLVQVYLRAIAACEFMPIMTEEGEIMQYLTEISRLGAKTKSNYLHLDTINEKDGSSQGQTEPEFKIPNDIHAVISQRLPMEVFFFNSVGLLPIQMIEAVTAGKLFIRPPLEGTNCEKYKALISSENAKQILDFQFNVLTQLLNRYYQVKKIEVFYWFHDKPVELNTRLAPTMSQRFTKLGLFKSENCQFTFKNFWANMTAESFVDLATGKAETNASLILTSVYRSLFIAGLVEGRNTLSSFGRIFQKFVLDNPAVLESHLQLMFMLFCMIREEGFESFALPEPSIGGKESEQRSGLNAEEYRSMDLLSRVLMLARLATANLFYYQGPVSRSLLSFRSRLEFLRKSILSSLELSLFDLVVKNDASKSNLSSEAQARKLLVEIPFYDLISSTLLGIISELFFGSALRILKAGVAPGEAFNKAKSQVLQAAFPTDKPLNSSQHRKFEKWNSEAIFAEFCEESQVWSSFVLMSKSINALDNTLIGSKQMAQISKADELFHKFF</sequence>
<dbReference type="InterPro" id="IPR006085">
    <property type="entry name" value="XPG_DNA_repair_N"/>
</dbReference>
<feature type="domain" description="XPG-I" evidence="4">
    <location>
        <begin position="155"/>
        <end position="234"/>
    </location>
</feature>
<reference evidence="7 8" key="1">
    <citation type="submission" date="2023-10" db="EMBL/GenBank/DDBJ databases">
        <title>Draft Genome Sequence of Candida saopaulonensis from a very Premature Infant with Sepsis.</title>
        <authorList>
            <person name="Ning Y."/>
            <person name="Dai R."/>
            <person name="Xiao M."/>
            <person name="Xu Y."/>
            <person name="Yan Q."/>
            <person name="Zhang L."/>
        </authorList>
    </citation>
    <scope>NUCLEOTIDE SEQUENCE [LARGE SCALE GENOMIC DNA]</scope>
    <source>
        <strain evidence="7 8">19XY460</strain>
    </source>
</reference>
<proteinExistence type="inferred from homology"/>
<dbReference type="GO" id="GO:0003730">
    <property type="term" value="F:mRNA 3'-UTR binding"/>
    <property type="evidence" value="ECO:0007669"/>
    <property type="project" value="TreeGrafter"/>
</dbReference>
<evidence type="ECO:0000259" key="3">
    <source>
        <dbReference type="Pfam" id="PF00752"/>
    </source>
</evidence>
<dbReference type="Pfam" id="PF00867">
    <property type="entry name" value="XPG_I"/>
    <property type="match status" value="1"/>
</dbReference>
<evidence type="ECO:0000256" key="2">
    <source>
        <dbReference type="ARBA" id="ARBA00024023"/>
    </source>
</evidence>
<evidence type="ECO:0008006" key="9">
    <source>
        <dbReference type="Google" id="ProtNLM"/>
    </source>
</evidence>
<evidence type="ECO:0000259" key="4">
    <source>
        <dbReference type="Pfam" id="PF00867"/>
    </source>
</evidence>
<dbReference type="GO" id="GO:0006417">
    <property type="term" value="P:regulation of translation"/>
    <property type="evidence" value="ECO:0007669"/>
    <property type="project" value="UniProtKB-KW"/>
</dbReference>
<evidence type="ECO:0000259" key="6">
    <source>
        <dbReference type="Pfam" id="PF12247"/>
    </source>
</evidence>
<comment type="similarity">
    <text evidence="2">Belongs to the XPG/RAD2 endonuclease family.</text>
</comment>
<keyword evidence="8" id="KW-1185">Reference proteome</keyword>
<dbReference type="GO" id="GO:0004518">
    <property type="term" value="F:nuclease activity"/>
    <property type="evidence" value="ECO:0007669"/>
    <property type="project" value="InterPro"/>
</dbReference>
<dbReference type="InterPro" id="IPR022040">
    <property type="entry name" value="MKT1_N"/>
</dbReference>